<feature type="domain" description="HTH cro/C1-type" evidence="2">
    <location>
        <begin position="26"/>
        <end position="80"/>
    </location>
</feature>
<dbReference type="EMBL" id="QKMR01000006">
    <property type="protein sequence ID" value="PYG88463.1"/>
    <property type="molecule type" value="Genomic_DNA"/>
</dbReference>
<dbReference type="GO" id="GO:0003677">
    <property type="term" value="F:DNA binding"/>
    <property type="evidence" value="ECO:0007669"/>
    <property type="project" value="UniProtKB-KW"/>
</dbReference>
<dbReference type="SUPFAM" id="SSF47413">
    <property type="entry name" value="lambda repressor-like DNA-binding domains"/>
    <property type="match status" value="1"/>
</dbReference>
<accession>A0A318XLF8</accession>
<evidence type="ECO:0000256" key="1">
    <source>
        <dbReference type="ARBA" id="ARBA00023125"/>
    </source>
</evidence>
<dbReference type="InterPro" id="IPR010982">
    <property type="entry name" value="Lambda_DNA-bd_dom_sf"/>
</dbReference>
<dbReference type="RefSeq" id="WP_242981170.1">
    <property type="nucleotide sequence ID" value="NZ_QKMR01000006.1"/>
</dbReference>
<gene>
    <name evidence="3" type="ORF">LY28_01312</name>
</gene>
<keyword evidence="1" id="KW-0238">DNA-binding</keyword>
<organism evidence="3 4">
    <name type="scientific">Ruminiclostridium sufflavum DSM 19573</name>
    <dbReference type="NCBI Taxonomy" id="1121337"/>
    <lineage>
        <taxon>Bacteria</taxon>
        <taxon>Bacillati</taxon>
        <taxon>Bacillota</taxon>
        <taxon>Clostridia</taxon>
        <taxon>Eubacteriales</taxon>
        <taxon>Oscillospiraceae</taxon>
        <taxon>Ruminiclostridium</taxon>
    </lineage>
</organism>
<dbReference type="GO" id="GO:0003700">
    <property type="term" value="F:DNA-binding transcription factor activity"/>
    <property type="evidence" value="ECO:0007669"/>
    <property type="project" value="TreeGrafter"/>
</dbReference>
<evidence type="ECO:0000259" key="2">
    <source>
        <dbReference type="PROSITE" id="PS50943"/>
    </source>
</evidence>
<dbReference type="AlphaFoldDB" id="A0A318XLF8"/>
<dbReference type="SMART" id="SM00530">
    <property type="entry name" value="HTH_XRE"/>
    <property type="match status" value="1"/>
</dbReference>
<proteinExistence type="predicted"/>
<reference evidence="3 4" key="1">
    <citation type="submission" date="2018-06" db="EMBL/GenBank/DDBJ databases">
        <title>Genomic Encyclopedia of Type Strains, Phase I: the one thousand microbial genomes (KMG-I) project.</title>
        <authorList>
            <person name="Kyrpides N."/>
        </authorList>
    </citation>
    <scope>NUCLEOTIDE SEQUENCE [LARGE SCALE GENOMIC DNA]</scope>
    <source>
        <strain evidence="3 4">DSM 19573</strain>
    </source>
</reference>
<evidence type="ECO:0000313" key="3">
    <source>
        <dbReference type="EMBL" id="PYG88463.1"/>
    </source>
</evidence>
<keyword evidence="4" id="KW-1185">Reference proteome</keyword>
<dbReference type="Gene3D" id="1.10.260.40">
    <property type="entry name" value="lambda repressor-like DNA-binding domains"/>
    <property type="match status" value="1"/>
</dbReference>
<dbReference type="GO" id="GO:0005829">
    <property type="term" value="C:cytosol"/>
    <property type="evidence" value="ECO:0007669"/>
    <property type="project" value="TreeGrafter"/>
</dbReference>
<dbReference type="CDD" id="cd00093">
    <property type="entry name" value="HTH_XRE"/>
    <property type="match status" value="1"/>
</dbReference>
<name>A0A318XLF8_9FIRM</name>
<dbReference type="InterPro" id="IPR050807">
    <property type="entry name" value="TransReg_Diox_bact_type"/>
</dbReference>
<comment type="caution">
    <text evidence="3">The sequence shown here is derived from an EMBL/GenBank/DDBJ whole genome shotgun (WGS) entry which is preliminary data.</text>
</comment>
<dbReference type="PANTHER" id="PTHR46797:SF1">
    <property type="entry name" value="METHYLPHOSPHONATE SYNTHASE"/>
    <property type="match status" value="1"/>
</dbReference>
<dbReference type="Pfam" id="PF01381">
    <property type="entry name" value="HTH_3"/>
    <property type="match status" value="1"/>
</dbReference>
<evidence type="ECO:0000313" key="4">
    <source>
        <dbReference type="Proteomes" id="UP000248132"/>
    </source>
</evidence>
<dbReference type="InterPro" id="IPR001387">
    <property type="entry name" value="Cro/C1-type_HTH"/>
</dbReference>
<dbReference type="Proteomes" id="UP000248132">
    <property type="component" value="Unassembled WGS sequence"/>
</dbReference>
<sequence length="87" mass="9804">MTKYKLTKGNINRKERCDIMPIGKLVKKLRESKGVTIYRLSKDTGISQSTISSLENKGKTASFDNVVKIAKALDVPIETFYPERRVG</sequence>
<dbReference type="PROSITE" id="PS50943">
    <property type="entry name" value="HTH_CROC1"/>
    <property type="match status" value="1"/>
</dbReference>
<protein>
    <submittedName>
        <fullName evidence="3">Helix-turn-helix protein</fullName>
    </submittedName>
</protein>
<dbReference type="PANTHER" id="PTHR46797">
    <property type="entry name" value="HTH-TYPE TRANSCRIPTIONAL REGULATOR"/>
    <property type="match status" value="1"/>
</dbReference>